<dbReference type="InterPro" id="IPR036097">
    <property type="entry name" value="HisK_dim/P_sf"/>
</dbReference>
<reference evidence="9 10" key="1">
    <citation type="submission" date="2020-08" db="EMBL/GenBank/DDBJ databases">
        <title>Genomic Encyclopedia of Type Strains, Phase IV (KMG-IV): sequencing the most valuable type-strain genomes for metagenomic binning, comparative biology and taxonomic classification.</title>
        <authorList>
            <person name="Goeker M."/>
        </authorList>
    </citation>
    <scope>NUCLEOTIDE SEQUENCE [LARGE SCALE GENOMIC DNA]</scope>
    <source>
        <strain evidence="9 10">DSM 106739</strain>
    </source>
</reference>
<evidence type="ECO:0000256" key="4">
    <source>
        <dbReference type="SAM" id="Coils"/>
    </source>
</evidence>
<dbReference type="SUPFAM" id="SSF47384">
    <property type="entry name" value="Homodimeric domain of signal transducing histidine kinase"/>
    <property type="match status" value="1"/>
</dbReference>
<dbReference type="PRINTS" id="PR00344">
    <property type="entry name" value="BCTRLSENSOR"/>
</dbReference>
<evidence type="ECO:0000259" key="6">
    <source>
        <dbReference type="PROSITE" id="PS50109"/>
    </source>
</evidence>
<dbReference type="NCBIfam" id="TIGR00229">
    <property type="entry name" value="sensory_box"/>
    <property type="match status" value="1"/>
</dbReference>
<dbReference type="InterPro" id="IPR036890">
    <property type="entry name" value="HATPase_C_sf"/>
</dbReference>
<name>A0A840BEI1_9RHOO</name>
<evidence type="ECO:0000256" key="3">
    <source>
        <dbReference type="ARBA" id="ARBA00022553"/>
    </source>
</evidence>
<keyword evidence="3" id="KW-0597">Phosphoprotein</keyword>
<feature type="domain" description="PAS" evidence="7">
    <location>
        <begin position="214"/>
        <end position="263"/>
    </location>
</feature>
<organism evidence="9 10">
    <name type="scientific">Niveibacterium umoris</name>
    <dbReference type="NCBI Taxonomy" id="1193620"/>
    <lineage>
        <taxon>Bacteria</taxon>
        <taxon>Pseudomonadati</taxon>
        <taxon>Pseudomonadota</taxon>
        <taxon>Betaproteobacteria</taxon>
        <taxon>Rhodocyclales</taxon>
        <taxon>Rhodocyclaceae</taxon>
        <taxon>Niveibacterium</taxon>
    </lineage>
</organism>
<gene>
    <name evidence="9" type="ORF">GGR36_000738</name>
</gene>
<comment type="catalytic activity">
    <reaction evidence="1">
        <text>ATP + protein L-histidine = ADP + protein N-phospho-L-histidine.</text>
        <dbReference type="EC" id="2.7.13.3"/>
    </reaction>
</comment>
<dbReference type="InterPro" id="IPR000014">
    <property type="entry name" value="PAS"/>
</dbReference>
<dbReference type="SMART" id="SM00091">
    <property type="entry name" value="PAS"/>
    <property type="match status" value="1"/>
</dbReference>
<feature type="domain" description="PAC" evidence="8">
    <location>
        <begin position="289"/>
        <end position="339"/>
    </location>
</feature>
<evidence type="ECO:0000259" key="7">
    <source>
        <dbReference type="PROSITE" id="PS50112"/>
    </source>
</evidence>
<dbReference type="Proteomes" id="UP000561045">
    <property type="component" value="Unassembled WGS sequence"/>
</dbReference>
<accession>A0A840BEI1</accession>
<dbReference type="PANTHER" id="PTHR43065">
    <property type="entry name" value="SENSOR HISTIDINE KINASE"/>
    <property type="match status" value="1"/>
</dbReference>
<dbReference type="InterPro" id="IPR000700">
    <property type="entry name" value="PAS-assoc_C"/>
</dbReference>
<dbReference type="Gene3D" id="1.10.287.130">
    <property type="match status" value="1"/>
</dbReference>
<dbReference type="CDD" id="cd00130">
    <property type="entry name" value="PAS"/>
    <property type="match status" value="1"/>
</dbReference>
<dbReference type="RefSeq" id="WP_183631979.1">
    <property type="nucleotide sequence ID" value="NZ_BAABLE010000011.1"/>
</dbReference>
<dbReference type="PROSITE" id="PS50109">
    <property type="entry name" value="HIS_KIN"/>
    <property type="match status" value="1"/>
</dbReference>
<dbReference type="InterPro" id="IPR003661">
    <property type="entry name" value="HisK_dim/P_dom"/>
</dbReference>
<dbReference type="InterPro" id="IPR035965">
    <property type="entry name" value="PAS-like_dom_sf"/>
</dbReference>
<dbReference type="SUPFAM" id="SSF55874">
    <property type="entry name" value="ATPase domain of HSP90 chaperone/DNA topoisomerase II/histidine kinase"/>
    <property type="match status" value="1"/>
</dbReference>
<dbReference type="InterPro" id="IPR005467">
    <property type="entry name" value="His_kinase_dom"/>
</dbReference>
<evidence type="ECO:0000256" key="5">
    <source>
        <dbReference type="SAM" id="Phobius"/>
    </source>
</evidence>
<dbReference type="Gene3D" id="3.30.450.20">
    <property type="entry name" value="PAS domain"/>
    <property type="match status" value="1"/>
</dbReference>
<dbReference type="Gene3D" id="3.30.565.10">
    <property type="entry name" value="Histidine kinase-like ATPase, C-terminal domain"/>
    <property type="match status" value="1"/>
</dbReference>
<proteinExistence type="predicted"/>
<keyword evidence="4" id="KW-0175">Coiled coil</keyword>
<keyword evidence="5" id="KW-0812">Transmembrane</keyword>
<evidence type="ECO:0000256" key="1">
    <source>
        <dbReference type="ARBA" id="ARBA00000085"/>
    </source>
</evidence>
<dbReference type="AlphaFoldDB" id="A0A840BEI1"/>
<feature type="transmembrane region" description="Helical" evidence="5">
    <location>
        <begin position="60"/>
        <end position="79"/>
    </location>
</feature>
<keyword evidence="5" id="KW-0472">Membrane</keyword>
<dbReference type="CDD" id="cd00082">
    <property type="entry name" value="HisKA"/>
    <property type="match status" value="1"/>
</dbReference>
<dbReference type="GO" id="GO:0000155">
    <property type="term" value="F:phosphorelay sensor kinase activity"/>
    <property type="evidence" value="ECO:0007669"/>
    <property type="project" value="InterPro"/>
</dbReference>
<feature type="transmembrane region" description="Helical" evidence="5">
    <location>
        <begin position="137"/>
        <end position="156"/>
    </location>
</feature>
<keyword evidence="10" id="KW-1185">Reference proteome</keyword>
<dbReference type="PROSITE" id="PS50113">
    <property type="entry name" value="PAC"/>
    <property type="match status" value="1"/>
</dbReference>
<dbReference type="SMART" id="SM00387">
    <property type="entry name" value="HATPase_c"/>
    <property type="match status" value="1"/>
</dbReference>
<comment type="caution">
    <text evidence="9">The sequence shown here is derived from an EMBL/GenBank/DDBJ whole genome shotgun (WGS) entry which is preliminary data.</text>
</comment>
<protein>
    <recommendedName>
        <fullName evidence="2">histidine kinase</fullName>
        <ecNumber evidence="2">2.7.13.3</ecNumber>
    </recommendedName>
</protein>
<evidence type="ECO:0000313" key="9">
    <source>
        <dbReference type="EMBL" id="MBB4011430.1"/>
    </source>
</evidence>
<dbReference type="PROSITE" id="PS50112">
    <property type="entry name" value="PAS"/>
    <property type="match status" value="1"/>
</dbReference>
<dbReference type="InterPro" id="IPR004358">
    <property type="entry name" value="Sig_transdc_His_kin-like_C"/>
</dbReference>
<dbReference type="PANTHER" id="PTHR43065:SF42">
    <property type="entry name" value="TWO-COMPONENT SENSOR PPRA"/>
    <property type="match status" value="1"/>
</dbReference>
<feature type="transmembrane region" description="Helical" evidence="5">
    <location>
        <begin position="37"/>
        <end position="54"/>
    </location>
</feature>
<sequence>MRAKDPSSAPDANPERSDDDPLFFVLGEQGIHFVQKLLLFVLASVGIVVLIYSLEGRFETGRLVFYGGIMLVALATMLLQRVGMALRALQLLLWGLWVAIALRISLVAGLRTPITIAYPVLLIIAGWLFSRTAAYAMAAATVVLAVLLTVFAQAGWQQTAAEKPDLDYFFSVVVASLAGVILTVHAARNMRKKYEDVRALSRENERRLEAQRAADARFTQAFRSNPLPASIATQAEGRLLAINPAWERAFGWAEAEVLGRTTLELGHWDGGHDARVSFLAQLDEHGRLTGYECRLKSRNGEARSYLASTEIMESGGQACVFSVLIDVTERLQAEQAVRRLNEELEARVEARTAALQTANRELEENIGLLQATQEQLMHADKLASLGSLVAGISHELNTPIGNALTLASTLTDRIREFNADVAAKKLSRSGLAAFSDELRDTGELLQHSLRRSADLIASFKQVAVDQTSERRRSFDLRQVIEDVLDTLRPTIRRSEHQIEDAVPEGIVMDSYPGPLGQVLINLIQNALLHAFADPDGGVIRLEASTAEDQTVTLTVSDNGNGIAPDALGRIFDPFFTTRLGQGGSGLGLSIVHRIVTRLLCGTIRVDSTPAAGTCFTIRIPRVAPEKL</sequence>
<dbReference type="SUPFAM" id="SSF55785">
    <property type="entry name" value="PYP-like sensor domain (PAS domain)"/>
    <property type="match status" value="1"/>
</dbReference>
<keyword evidence="5" id="KW-1133">Transmembrane helix</keyword>
<evidence type="ECO:0000259" key="8">
    <source>
        <dbReference type="PROSITE" id="PS50113"/>
    </source>
</evidence>
<dbReference type="Pfam" id="PF02518">
    <property type="entry name" value="HATPase_c"/>
    <property type="match status" value="1"/>
</dbReference>
<feature type="transmembrane region" description="Helical" evidence="5">
    <location>
        <begin position="168"/>
        <end position="187"/>
    </location>
</feature>
<feature type="transmembrane region" description="Helical" evidence="5">
    <location>
        <begin position="114"/>
        <end position="130"/>
    </location>
</feature>
<evidence type="ECO:0000256" key="2">
    <source>
        <dbReference type="ARBA" id="ARBA00012438"/>
    </source>
</evidence>
<dbReference type="InterPro" id="IPR003594">
    <property type="entry name" value="HATPase_dom"/>
</dbReference>
<dbReference type="CDD" id="cd00075">
    <property type="entry name" value="HATPase"/>
    <property type="match status" value="1"/>
</dbReference>
<evidence type="ECO:0000313" key="10">
    <source>
        <dbReference type="Proteomes" id="UP000561045"/>
    </source>
</evidence>
<feature type="domain" description="Histidine kinase" evidence="6">
    <location>
        <begin position="391"/>
        <end position="623"/>
    </location>
</feature>
<dbReference type="EMBL" id="JACIET010000001">
    <property type="protein sequence ID" value="MBB4011430.1"/>
    <property type="molecule type" value="Genomic_DNA"/>
</dbReference>
<dbReference type="EC" id="2.7.13.3" evidence="2"/>
<feature type="coiled-coil region" evidence="4">
    <location>
        <begin position="330"/>
        <end position="379"/>
    </location>
</feature>